<name>C6X6Q2_METGS</name>
<dbReference type="InterPro" id="IPR042268">
    <property type="entry name" value="BamC_C"/>
</dbReference>
<keyword evidence="4" id="KW-1185">Reference proteome</keyword>
<evidence type="ECO:0000256" key="1">
    <source>
        <dbReference type="SAM" id="MobiDB-lite"/>
    </source>
</evidence>
<dbReference type="HOGENOM" id="CLU_056157_0_0_4"/>
<feature type="region of interest" description="Disordered" evidence="1">
    <location>
        <begin position="376"/>
        <end position="406"/>
    </location>
</feature>
<dbReference type="InterPro" id="IPR010653">
    <property type="entry name" value="NlpB/DapX"/>
</dbReference>
<dbReference type="STRING" id="582744.Msip34_1800"/>
<organism evidence="3 4">
    <name type="scientific">Methylovorus glucosotrophus (strain SIP3-4)</name>
    <dbReference type="NCBI Taxonomy" id="582744"/>
    <lineage>
        <taxon>Bacteria</taxon>
        <taxon>Pseudomonadati</taxon>
        <taxon>Pseudomonadota</taxon>
        <taxon>Betaproteobacteria</taxon>
        <taxon>Nitrosomonadales</taxon>
        <taxon>Methylophilaceae</taxon>
        <taxon>Methylovorus</taxon>
    </lineage>
</organism>
<dbReference type="PROSITE" id="PS51257">
    <property type="entry name" value="PROKAR_LIPOPROTEIN"/>
    <property type="match status" value="1"/>
</dbReference>
<dbReference type="eggNOG" id="COG3317">
    <property type="taxonomic scope" value="Bacteria"/>
</dbReference>
<reference evidence="4" key="1">
    <citation type="submission" date="2009-07" db="EMBL/GenBank/DDBJ databases">
        <title>Complete sequence of chromosome of Methylovorus sp. SIP3-4.</title>
        <authorList>
            <person name="Lucas S."/>
            <person name="Copeland A."/>
            <person name="Lapidus A."/>
            <person name="Glavina del Rio T."/>
            <person name="Tice H."/>
            <person name="Bruce D."/>
            <person name="Goodwin L."/>
            <person name="Pitluck S."/>
            <person name="Clum A."/>
            <person name="Larimer F."/>
            <person name="Land M."/>
            <person name="Hauser L."/>
            <person name="Kyrpides N."/>
            <person name="Mikhailova N."/>
            <person name="Kayluzhnaya M."/>
            <person name="Chistoserdova L."/>
        </authorList>
    </citation>
    <scope>NUCLEOTIDE SEQUENCE [LARGE SCALE GENOMIC DNA]</scope>
    <source>
        <strain evidence="4">SIP3-4</strain>
    </source>
</reference>
<accession>C6X6Q2</accession>
<feature type="chain" id="PRO_5002973661" evidence="2">
    <location>
        <begin position="22"/>
        <end position="420"/>
    </location>
</feature>
<dbReference type="RefSeq" id="WP_015830431.1">
    <property type="nucleotide sequence ID" value="NC_012969.1"/>
</dbReference>
<gene>
    <name evidence="3" type="ordered locus">Msip34_1800</name>
</gene>
<evidence type="ECO:0000256" key="2">
    <source>
        <dbReference type="SAM" id="SignalP"/>
    </source>
</evidence>
<dbReference type="AlphaFoldDB" id="C6X6Q2"/>
<dbReference type="Gene3D" id="3.30.310.170">
    <property type="entry name" value="Outer membrane protein assembly factor BamC"/>
    <property type="match status" value="1"/>
</dbReference>
<feature type="signal peptide" evidence="2">
    <location>
        <begin position="1"/>
        <end position="21"/>
    </location>
</feature>
<dbReference type="Pfam" id="PF06804">
    <property type="entry name" value="Lipoprotein_18"/>
    <property type="match status" value="1"/>
</dbReference>
<dbReference type="Proteomes" id="UP000002743">
    <property type="component" value="Chromosome"/>
</dbReference>
<protein>
    <submittedName>
        <fullName evidence="3">Uncharacterized lipoprotein</fullName>
    </submittedName>
</protein>
<keyword evidence="2" id="KW-0732">Signal</keyword>
<sequence precursor="true">MNRFTLKPLVLATLLALSVSACDSIPFIDTSSDYKAAGRSRPLEVPPDLTSISSNDTYAVPGSTTYSNYTQGQSEQGEEQVKVLANPDNVRLERAGAQRWLVVQAPPEKIWPVVREFWADLGFSVRVENPQTGVMETEWVDPSTLTKDDKGNYLDKFQGWLDKLNTLQNRQKFRTRLDNGAETGTTEIYMSHRSVSDVPDDNKERVVTSAGVVELGYKRTKKEEARADAEDIDAELLRRLMVKLGVEEKKSRTIITTSNTEVRAKLNQNSDGTVSLAVNDSFDRAWRRVGLALDRVGFVVEDRDRSSGIFYVRYSDVDIDDTPQKKKGLIDSLKFWGDDKDDEAKKDAAAKPADDKGITDKLKFWGSDKDKAKQEAERQYRVKVEDDGTGSKVSVTDKDGVPSKSASAKRIMNLLFEQLK</sequence>
<proteinExistence type="predicted"/>
<keyword evidence="3" id="KW-0449">Lipoprotein</keyword>
<feature type="compositionally biased region" description="Basic and acidic residues" evidence="1">
    <location>
        <begin position="376"/>
        <end position="386"/>
    </location>
</feature>
<evidence type="ECO:0000313" key="3">
    <source>
        <dbReference type="EMBL" id="ACT51045.1"/>
    </source>
</evidence>
<dbReference type="EMBL" id="CP001674">
    <property type="protein sequence ID" value="ACT51045.1"/>
    <property type="molecule type" value="Genomic_DNA"/>
</dbReference>
<dbReference type="OrthoDB" id="5291099at2"/>
<reference evidence="3 4" key="2">
    <citation type="journal article" date="2011" name="J. Bacteriol.">
        <title>Genomes of three methylotrophs from a single niche uncover genetic and metabolic divergence of Methylophilaceae.</title>
        <authorList>
            <person name="Lapidus A."/>
            <person name="Clum A."/>
            <person name="Labutti K."/>
            <person name="Kaluzhnaya M.G."/>
            <person name="Lim S."/>
            <person name="Beck D.A."/>
            <person name="Glavina Del Rio T."/>
            <person name="Nolan M."/>
            <person name="Mavromatis K."/>
            <person name="Huntemann M."/>
            <person name="Lucas S."/>
            <person name="Lidstrom M.E."/>
            <person name="Ivanova N."/>
            <person name="Chistoserdova L."/>
        </authorList>
    </citation>
    <scope>NUCLEOTIDE SEQUENCE [LARGE SCALE GENOMIC DNA]</scope>
    <source>
        <strain evidence="3 4">SIP3-4</strain>
    </source>
</reference>
<evidence type="ECO:0000313" key="4">
    <source>
        <dbReference type="Proteomes" id="UP000002743"/>
    </source>
</evidence>
<dbReference type="KEGG" id="mei:Msip34_1800"/>